<evidence type="ECO:0000256" key="6">
    <source>
        <dbReference type="ARBA" id="ARBA00022840"/>
    </source>
</evidence>
<dbReference type="Gene3D" id="1.10.287.130">
    <property type="match status" value="1"/>
</dbReference>
<dbReference type="PANTHER" id="PTHR43065:SF46">
    <property type="entry name" value="C4-DICARBOXYLATE TRANSPORT SENSOR PROTEIN DCTB"/>
    <property type="match status" value="1"/>
</dbReference>
<evidence type="ECO:0000259" key="8">
    <source>
        <dbReference type="PROSITE" id="PS50109"/>
    </source>
</evidence>
<proteinExistence type="predicted"/>
<dbReference type="PANTHER" id="PTHR43065">
    <property type="entry name" value="SENSOR HISTIDINE KINASE"/>
    <property type="match status" value="1"/>
</dbReference>
<evidence type="ECO:0000256" key="7">
    <source>
        <dbReference type="ARBA" id="ARBA00023012"/>
    </source>
</evidence>
<dbReference type="RefSeq" id="WP_069189314.1">
    <property type="nucleotide sequence ID" value="NZ_FLYE01000044.1"/>
</dbReference>
<comment type="catalytic activity">
    <reaction evidence="1">
        <text>ATP + protein L-histidine = ADP + protein N-phospho-L-histidine.</text>
        <dbReference type="EC" id="2.7.13.3"/>
    </reaction>
</comment>
<dbReference type="PRINTS" id="PR00344">
    <property type="entry name" value="BCTRLSENSOR"/>
</dbReference>
<dbReference type="STRING" id="1867952.MTBPR1_50016"/>
<sequence length="461" mass="51683">MSEQIDLIESIAELEHLRQRESQKVQEKDAQLQAVSKLLELFNEDEGQVNAILEAILSIFEANVVSLYQEHSDKGVTVRSTQAEFNEETFQPCEECAIYRKARSGRCVNIPDITKFSCEQSEHCKLLHSKEGALLISGITTQDVQYSLFVEREQGRVFSRSELGMFQSLIPILKQAISISAVRHEKNYLLQELRNAQKLEAVGHLAGGIAHEINTPSQYIGDNLHFIKEGEEDLRKVLDQVQELRTACVQQGVCQEEAQKLSDVIEDVDLEFLMEELPLAISQSISGIQQISKIVLAMKEFSHPGIKDKAPLDINRSLETTLTVSRNEWKNVAQVETDFDETIGSVSCLAAEINQVFLNLIVNAVHAIEDADMQERGKISLSTKRCEDHIEIRFKDNGSGIAPRHQNHIFTPFYTTKDVGRGTGQGLPMARDIVVNKHNGSLTFDTELGVGTTFIIQLPII</sequence>
<dbReference type="SUPFAM" id="SSF55874">
    <property type="entry name" value="ATPase domain of HSP90 chaperone/DNA topoisomerase II/histidine kinase"/>
    <property type="match status" value="1"/>
</dbReference>
<evidence type="ECO:0000256" key="2">
    <source>
        <dbReference type="ARBA" id="ARBA00012438"/>
    </source>
</evidence>
<dbReference type="GO" id="GO:0000160">
    <property type="term" value="P:phosphorelay signal transduction system"/>
    <property type="evidence" value="ECO:0007669"/>
    <property type="project" value="UniProtKB-KW"/>
</dbReference>
<dbReference type="InterPro" id="IPR003594">
    <property type="entry name" value="HATPase_dom"/>
</dbReference>
<dbReference type="AlphaFoldDB" id="A0A1C3RJ20"/>
<organism evidence="9 10">
    <name type="scientific">Candidatus Terasakiella magnetica</name>
    <dbReference type="NCBI Taxonomy" id="1867952"/>
    <lineage>
        <taxon>Bacteria</taxon>
        <taxon>Pseudomonadati</taxon>
        <taxon>Pseudomonadota</taxon>
        <taxon>Alphaproteobacteria</taxon>
        <taxon>Rhodospirillales</taxon>
        <taxon>Terasakiellaceae</taxon>
        <taxon>Terasakiella</taxon>
    </lineage>
</organism>
<keyword evidence="6" id="KW-0067">ATP-binding</keyword>
<keyword evidence="4" id="KW-0547">Nucleotide-binding</keyword>
<keyword evidence="10" id="KW-1185">Reference proteome</keyword>
<dbReference type="SUPFAM" id="SSF55781">
    <property type="entry name" value="GAF domain-like"/>
    <property type="match status" value="1"/>
</dbReference>
<feature type="domain" description="Histidine kinase" evidence="8">
    <location>
        <begin position="208"/>
        <end position="461"/>
    </location>
</feature>
<dbReference type="GO" id="GO:0005524">
    <property type="term" value="F:ATP binding"/>
    <property type="evidence" value="ECO:0007669"/>
    <property type="project" value="UniProtKB-KW"/>
</dbReference>
<evidence type="ECO:0000313" key="10">
    <source>
        <dbReference type="Proteomes" id="UP000231658"/>
    </source>
</evidence>
<dbReference type="OrthoDB" id="1931120at2"/>
<evidence type="ECO:0000256" key="5">
    <source>
        <dbReference type="ARBA" id="ARBA00022777"/>
    </source>
</evidence>
<name>A0A1C3RJ20_9PROT</name>
<evidence type="ECO:0000256" key="4">
    <source>
        <dbReference type="ARBA" id="ARBA00022741"/>
    </source>
</evidence>
<dbReference type="EMBL" id="FLYE01000044">
    <property type="protein sequence ID" value="SCA57260.1"/>
    <property type="molecule type" value="Genomic_DNA"/>
</dbReference>
<evidence type="ECO:0000256" key="3">
    <source>
        <dbReference type="ARBA" id="ARBA00022679"/>
    </source>
</evidence>
<keyword evidence="3 9" id="KW-0808">Transferase</keyword>
<keyword evidence="7" id="KW-0902">Two-component regulatory system</keyword>
<dbReference type="EC" id="2.7.13.3" evidence="2"/>
<dbReference type="InterPro" id="IPR005467">
    <property type="entry name" value="His_kinase_dom"/>
</dbReference>
<gene>
    <name evidence="9" type="ORF">MTBPR1_50016</name>
</gene>
<evidence type="ECO:0000313" key="9">
    <source>
        <dbReference type="EMBL" id="SCA57260.1"/>
    </source>
</evidence>
<protein>
    <recommendedName>
        <fullName evidence="2">histidine kinase</fullName>
        <ecNumber evidence="2">2.7.13.3</ecNumber>
    </recommendedName>
</protein>
<dbReference type="SMART" id="SM00387">
    <property type="entry name" value="HATPase_c"/>
    <property type="match status" value="1"/>
</dbReference>
<dbReference type="Gene3D" id="3.30.565.10">
    <property type="entry name" value="Histidine kinase-like ATPase, C-terminal domain"/>
    <property type="match status" value="1"/>
</dbReference>
<accession>A0A1C3RJ20</accession>
<keyword evidence="5 9" id="KW-0418">Kinase</keyword>
<dbReference type="Proteomes" id="UP000231658">
    <property type="component" value="Unassembled WGS sequence"/>
</dbReference>
<dbReference type="Pfam" id="PF02518">
    <property type="entry name" value="HATPase_c"/>
    <property type="match status" value="1"/>
</dbReference>
<dbReference type="PROSITE" id="PS50109">
    <property type="entry name" value="HIS_KIN"/>
    <property type="match status" value="1"/>
</dbReference>
<reference evidence="9 10" key="1">
    <citation type="submission" date="2016-07" db="EMBL/GenBank/DDBJ databases">
        <authorList>
            <person name="Lefevre C.T."/>
        </authorList>
    </citation>
    <scope>NUCLEOTIDE SEQUENCE [LARGE SCALE GENOMIC DNA]</scope>
    <source>
        <strain evidence="9">PR1</strain>
    </source>
</reference>
<dbReference type="GO" id="GO:0004673">
    <property type="term" value="F:protein histidine kinase activity"/>
    <property type="evidence" value="ECO:0007669"/>
    <property type="project" value="UniProtKB-EC"/>
</dbReference>
<evidence type="ECO:0000256" key="1">
    <source>
        <dbReference type="ARBA" id="ARBA00000085"/>
    </source>
</evidence>
<dbReference type="InterPro" id="IPR036890">
    <property type="entry name" value="HATPase_C_sf"/>
</dbReference>
<dbReference type="InterPro" id="IPR004358">
    <property type="entry name" value="Sig_transdc_His_kin-like_C"/>
</dbReference>